<evidence type="ECO:0000256" key="2">
    <source>
        <dbReference type="ARBA" id="ARBA00022679"/>
    </source>
</evidence>
<dbReference type="RefSeq" id="WP_213519873.1">
    <property type="nucleotide sequence ID" value="NZ_BOSE01000013.1"/>
</dbReference>
<protein>
    <recommendedName>
        <fullName evidence="7">ATP:glycerol 3-phosphotransferase</fullName>
    </recommendedName>
</protein>
<evidence type="ECO:0000256" key="1">
    <source>
        <dbReference type="ARBA" id="ARBA00009156"/>
    </source>
</evidence>
<evidence type="ECO:0000256" key="6">
    <source>
        <dbReference type="ARBA" id="ARBA00022840"/>
    </source>
</evidence>
<dbReference type="GO" id="GO:0005829">
    <property type="term" value="C:cytosol"/>
    <property type="evidence" value="ECO:0007669"/>
    <property type="project" value="TreeGrafter"/>
</dbReference>
<dbReference type="CDD" id="cd07769">
    <property type="entry name" value="ASKHA_NBD_FGGY_GK"/>
    <property type="match status" value="1"/>
</dbReference>
<dbReference type="InterPro" id="IPR018483">
    <property type="entry name" value="Carb_kinase_FGGY_CS"/>
</dbReference>
<keyword evidence="6" id="KW-0067">ATP-binding</keyword>
<evidence type="ECO:0000256" key="5">
    <source>
        <dbReference type="ARBA" id="ARBA00022798"/>
    </source>
</evidence>
<evidence type="ECO:0000313" key="11">
    <source>
        <dbReference type="EMBL" id="GIP19218.1"/>
    </source>
</evidence>
<dbReference type="NCBIfam" id="TIGR01311">
    <property type="entry name" value="glycerol_kin"/>
    <property type="match status" value="1"/>
</dbReference>
<reference evidence="11" key="1">
    <citation type="submission" date="2021-03" db="EMBL/GenBank/DDBJ databases">
        <title>Antimicrobial resistance genes in bacteria isolated from Japanese honey, and their potential for conferring macrolide and lincosamide resistance in the American foulbrood pathogen Paenibacillus larvae.</title>
        <authorList>
            <person name="Okamoto M."/>
            <person name="Kumagai M."/>
            <person name="Kanamori H."/>
            <person name="Takamatsu D."/>
        </authorList>
    </citation>
    <scope>NUCLEOTIDE SEQUENCE</scope>
    <source>
        <strain evidence="11">J40TS1</strain>
    </source>
</reference>
<keyword evidence="12" id="KW-1185">Reference proteome</keyword>
<proteinExistence type="inferred from homology"/>
<feature type="domain" description="Carbohydrate kinase FGGY C-terminal" evidence="10">
    <location>
        <begin position="261"/>
        <end position="449"/>
    </location>
</feature>
<dbReference type="GO" id="GO:0006072">
    <property type="term" value="P:glycerol-3-phosphate metabolic process"/>
    <property type="evidence" value="ECO:0007669"/>
    <property type="project" value="InterPro"/>
</dbReference>
<organism evidence="11 12">
    <name type="scientific">Paenibacillus montaniterrae</name>
    <dbReference type="NCBI Taxonomy" id="429341"/>
    <lineage>
        <taxon>Bacteria</taxon>
        <taxon>Bacillati</taxon>
        <taxon>Bacillota</taxon>
        <taxon>Bacilli</taxon>
        <taxon>Bacillales</taxon>
        <taxon>Paenibacillaceae</taxon>
        <taxon>Paenibacillus</taxon>
    </lineage>
</organism>
<dbReference type="PANTHER" id="PTHR10196:SF69">
    <property type="entry name" value="GLYCEROL KINASE"/>
    <property type="match status" value="1"/>
</dbReference>
<dbReference type="GO" id="GO:0019563">
    <property type="term" value="P:glycerol catabolic process"/>
    <property type="evidence" value="ECO:0007669"/>
    <property type="project" value="TreeGrafter"/>
</dbReference>
<name>A0A919YYQ9_9BACL</name>
<feature type="domain" description="Carbohydrate kinase FGGY N-terminal" evidence="9">
    <location>
        <begin position="4"/>
        <end position="251"/>
    </location>
</feature>
<dbReference type="GO" id="GO:0004370">
    <property type="term" value="F:glycerol kinase activity"/>
    <property type="evidence" value="ECO:0007669"/>
    <property type="project" value="InterPro"/>
</dbReference>
<dbReference type="InterPro" id="IPR018485">
    <property type="entry name" value="FGGY_C"/>
</dbReference>
<dbReference type="FunFam" id="3.30.420.40:FF:000008">
    <property type="entry name" value="Glycerol kinase"/>
    <property type="match status" value="1"/>
</dbReference>
<dbReference type="EMBL" id="BOSE01000013">
    <property type="protein sequence ID" value="GIP19218.1"/>
    <property type="molecule type" value="Genomic_DNA"/>
</dbReference>
<dbReference type="NCBIfam" id="NF000756">
    <property type="entry name" value="PRK00047.1"/>
    <property type="match status" value="1"/>
</dbReference>
<evidence type="ECO:0000256" key="8">
    <source>
        <dbReference type="RuleBase" id="RU003733"/>
    </source>
</evidence>
<evidence type="ECO:0000256" key="3">
    <source>
        <dbReference type="ARBA" id="ARBA00022741"/>
    </source>
</evidence>
<dbReference type="Proteomes" id="UP000683139">
    <property type="component" value="Unassembled WGS sequence"/>
</dbReference>
<dbReference type="Pfam" id="PF02782">
    <property type="entry name" value="FGGY_C"/>
    <property type="match status" value="1"/>
</dbReference>
<evidence type="ECO:0000256" key="4">
    <source>
        <dbReference type="ARBA" id="ARBA00022777"/>
    </source>
</evidence>
<evidence type="ECO:0000259" key="10">
    <source>
        <dbReference type="Pfam" id="PF02782"/>
    </source>
</evidence>
<dbReference type="PANTHER" id="PTHR10196">
    <property type="entry name" value="SUGAR KINASE"/>
    <property type="match status" value="1"/>
</dbReference>
<dbReference type="Gene3D" id="3.30.420.40">
    <property type="match status" value="2"/>
</dbReference>
<dbReference type="PROSITE" id="PS00445">
    <property type="entry name" value="FGGY_KINASES_2"/>
    <property type="match status" value="1"/>
</dbReference>
<dbReference type="InterPro" id="IPR043129">
    <property type="entry name" value="ATPase_NBD"/>
</dbReference>
<dbReference type="InterPro" id="IPR000577">
    <property type="entry name" value="Carb_kinase_FGGY"/>
</dbReference>
<comment type="caution">
    <text evidence="11">The sequence shown here is derived from an EMBL/GenBank/DDBJ whole genome shotgun (WGS) entry which is preliminary data.</text>
</comment>
<comment type="similarity">
    <text evidence="1 8">Belongs to the FGGY kinase family.</text>
</comment>
<evidence type="ECO:0000256" key="7">
    <source>
        <dbReference type="ARBA" id="ARBA00043149"/>
    </source>
</evidence>
<dbReference type="PIRSF" id="PIRSF000538">
    <property type="entry name" value="GlpK"/>
    <property type="match status" value="1"/>
</dbReference>
<dbReference type="GO" id="GO:0005524">
    <property type="term" value="F:ATP binding"/>
    <property type="evidence" value="ECO:0007669"/>
    <property type="project" value="UniProtKB-KW"/>
</dbReference>
<dbReference type="InterPro" id="IPR018484">
    <property type="entry name" value="FGGY_N"/>
</dbReference>
<gene>
    <name evidence="11" type="primary">glpK_2</name>
    <name evidence="11" type="ORF">J40TS1_48600</name>
</gene>
<accession>A0A919YYQ9</accession>
<sequence length="496" mass="54333">MSRYLLAIDQSTSATKVLLFDRNGEVAAKASRAHKQHYPQPGWVEHDPLEIYENVQRLMRELLQISEASPADIAALTITNQRETALIWDRVTGLPIYNAIVWQCQRTSDLCDQLKRAGAESKVLEKTGLMLDPYFSATKWSWMLSQVEGSGQLLKEGRLLAGTMDSWLMWKLTDGAVHATDYSNASRTLLYNIYDLSWDEELCRLFDVPRSILPEVKSSDHIFGYTSPSGVLGTRLPITGIMGDSQAALFGNLCLEQGMAKATYGTGTSLLMQTGSKPSPSRDGLVATIAWGRSGEICYAVEAIIRSSGDSLKWLRDEVGLFSSFDELTAWLDKTPSNDDVYLVPAFSGLGAPYWQADARAAFTGMNRGTNKGHLLRAALESIAYQVVDVVKLLEQATGIELQQLRADGGAAGNPVLMQLQADLLQAHIAVAQTAELSAKGSALMGGLAIGWWTSPQQLADVNDYLLYKPTMSSEQQAMKLEGWHKAVSMVTGKPS</sequence>
<dbReference type="InterPro" id="IPR005999">
    <property type="entry name" value="Glycerol_kin"/>
</dbReference>
<keyword evidence="2 8" id="KW-0808">Transferase</keyword>
<evidence type="ECO:0000259" key="9">
    <source>
        <dbReference type="Pfam" id="PF00370"/>
    </source>
</evidence>
<dbReference type="SUPFAM" id="SSF53067">
    <property type="entry name" value="Actin-like ATPase domain"/>
    <property type="match status" value="2"/>
</dbReference>
<dbReference type="AlphaFoldDB" id="A0A919YYQ9"/>
<evidence type="ECO:0000313" key="12">
    <source>
        <dbReference type="Proteomes" id="UP000683139"/>
    </source>
</evidence>
<keyword evidence="4 8" id="KW-0418">Kinase</keyword>
<dbReference type="Pfam" id="PF00370">
    <property type="entry name" value="FGGY_N"/>
    <property type="match status" value="1"/>
</dbReference>
<keyword evidence="3" id="KW-0547">Nucleotide-binding</keyword>
<keyword evidence="5" id="KW-0319">Glycerol metabolism</keyword>